<gene>
    <name evidence="3" type="ORF">FD755_016740</name>
</gene>
<dbReference type="InterPro" id="IPR000558">
    <property type="entry name" value="Histone_H2B"/>
</dbReference>
<dbReference type="GO" id="GO:0003677">
    <property type="term" value="F:DNA binding"/>
    <property type="evidence" value="ECO:0007669"/>
    <property type="project" value="InterPro"/>
</dbReference>
<comment type="similarity">
    <text evidence="1">Belongs to the histone H2B family.</text>
</comment>
<dbReference type="InterPro" id="IPR009072">
    <property type="entry name" value="Histone-fold"/>
</dbReference>
<evidence type="ECO:0000256" key="2">
    <source>
        <dbReference type="SAM" id="MobiDB-lite"/>
    </source>
</evidence>
<keyword evidence="4" id="KW-1185">Reference proteome</keyword>
<evidence type="ECO:0000313" key="3">
    <source>
        <dbReference type="EMBL" id="KAB0371802.1"/>
    </source>
</evidence>
<dbReference type="Gene3D" id="1.10.20.10">
    <property type="entry name" value="Histone, subunit A"/>
    <property type="match status" value="1"/>
</dbReference>
<dbReference type="GO" id="GO:0000786">
    <property type="term" value="C:nucleosome"/>
    <property type="evidence" value="ECO:0007669"/>
    <property type="project" value="InterPro"/>
</dbReference>
<dbReference type="Proteomes" id="UP000326062">
    <property type="component" value="Chromosome 12"/>
</dbReference>
<dbReference type="PRINTS" id="PR00621">
    <property type="entry name" value="HISTONEH2B"/>
</dbReference>
<dbReference type="SUPFAM" id="SSF47113">
    <property type="entry name" value="Histone-fold"/>
    <property type="match status" value="1"/>
</dbReference>
<dbReference type="PANTHER" id="PTHR23428">
    <property type="entry name" value="HISTONE H2B"/>
    <property type="match status" value="1"/>
</dbReference>
<evidence type="ECO:0000256" key="1">
    <source>
        <dbReference type="ARBA" id="ARBA00006846"/>
    </source>
</evidence>
<feature type="non-terminal residue" evidence="3">
    <location>
        <position position="1"/>
    </location>
</feature>
<protein>
    <submittedName>
        <fullName evidence="3">Uncharacterized protein</fullName>
    </submittedName>
</protein>
<comment type="caution">
    <text evidence="3">The sequence shown here is derived from an EMBL/GenBank/DDBJ whole genome shotgun (WGS) entry which is preliminary data.</text>
</comment>
<reference evidence="3 4" key="1">
    <citation type="submission" date="2019-06" db="EMBL/GenBank/DDBJ databases">
        <title>Discovery of a novel chromosome fission-fusion reversal in muntjac.</title>
        <authorList>
            <person name="Mudd A.B."/>
            <person name="Bredeson J.V."/>
            <person name="Baum R."/>
            <person name="Hockemeyer D."/>
            <person name="Rokhsar D.S."/>
        </authorList>
    </citation>
    <scope>NUCLEOTIDE SEQUENCE [LARGE SCALE GENOMIC DNA]</scope>
    <source>
        <strain evidence="3">UCam_UCB_Mr</strain>
        <tissue evidence="3">Fibroblast cell line</tissue>
    </source>
</reference>
<dbReference type="GO" id="GO:0046982">
    <property type="term" value="F:protein heterodimerization activity"/>
    <property type="evidence" value="ECO:0007669"/>
    <property type="project" value="InterPro"/>
</dbReference>
<evidence type="ECO:0000313" key="4">
    <source>
        <dbReference type="Proteomes" id="UP000326062"/>
    </source>
</evidence>
<dbReference type="EMBL" id="VCEB01000012">
    <property type="protein sequence ID" value="KAB0371802.1"/>
    <property type="molecule type" value="Genomic_DNA"/>
</dbReference>
<dbReference type="AlphaFoldDB" id="A0A5N3XEX1"/>
<proteinExistence type="inferred from homology"/>
<accession>A0A5N3XEX1</accession>
<sequence>RSRRLSAEPGQPQQSGGPEGLDQCKEAYSVYIYRVQKQVHLVIGISSKAMRIMNSWAPNPLAHAVSKGTKSMTKYTSSK</sequence>
<organism evidence="3 4">
    <name type="scientific">Muntiacus reevesi</name>
    <name type="common">Reeves' muntjac</name>
    <name type="synonym">Cervus reevesi</name>
    <dbReference type="NCBI Taxonomy" id="9886"/>
    <lineage>
        <taxon>Eukaryota</taxon>
        <taxon>Metazoa</taxon>
        <taxon>Chordata</taxon>
        <taxon>Craniata</taxon>
        <taxon>Vertebrata</taxon>
        <taxon>Euteleostomi</taxon>
        <taxon>Mammalia</taxon>
        <taxon>Eutheria</taxon>
        <taxon>Laurasiatheria</taxon>
        <taxon>Artiodactyla</taxon>
        <taxon>Ruminantia</taxon>
        <taxon>Pecora</taxon>
        <taxon>Cervidae</taxon>
        <taxon>Muntiacinae</taxon>
        <taxon>Muntiacus</taxon>
    </lineage>
</organism>
<dbReference type="SMART" id="SM00427">
    <property type="entry name" value="H2B"/>
    <property type="match status" value="1"/>
</dbReference>
<name>A0A5N3XEX1_MUNRE</name>
<dbReference type="GO" id="GO:0030527">
    <property type="term" value="F:structural constituent of chromatin"/>
    <property type="evidence" value="ECO:0007669"/>
    <property type="project" value="InterPro"/>
</dbReference>
<feature type="region of interest" description="Disordered" evidence="2">
    <location>
        <begin position="1"/>
        <end position="22"/>
    </location>
</feature>